<evidence type="ECO:0000256" key="3">
    <source>
        <dbReference type="SAM" id="MobiDB-lite"/>
    </source>
</evidence>
<dbReference type="PANTHER" id="PTHR23416:SF23">
    <property type="entry name" value="ACETYLTRANSFERASE C18B11.09C-RELATED"/>
    <property type="match status" value="1"/>
</dbReference>
<sequence length="211" mass="22905">MRVDGGGPVADQPAVPGGGPIDRPASYVLDIAANRRERKWSRGEMARRILWEILRGPFFAWTPRPFWGWRRGLLRLFGAQVGRHVCIHPTARIAIPWNLRIGDMASVGDRAIIYNLGPVDIGRAATISQNAHLCAGTHDYRRADMLLLKMPIVIGEGAWICADAFVGPGATVGAFSIVGARAVVLKSVPDGVIVAGNPARFVRTRPPMVQS</sequence>
<protein>
    <submittedName>
        <fullName evidence="4">Colanic acid biosynthesis acetyltransferase WcaF</fullName>
        <ecNumber evidence="4">2.3.1.-</ecNumber>
    </submittedName>
</protein>
<evidence type="ECO:0000313" key="4">
    <source>
        <dbReference type="EMBL" id="MDQ0394780.1"/>
    </source>
</evidence>
<dbReference type="Gene3D" id="2.160.10.10">
    <property type="entry name" value="Hexapeptide repeat proteins"/>
    <property type="match status" value="1"/>
</dbReference>
<feature type="region of interest" description="Disordered" evidence="3">
    <location>
        <begin position="1"/>
        <end position="21"/>
    </location>
</feature>
<accession>A0ABU0FJJ6</accession>
<keyword evidence="2 4" id="KW-0808">Transferase</keyword>
<comment type="similarity">
    <text evidence="1">Belongs to the transferase hexapeptide repeat family.</text>
</comment>
<keyword evidence="4" id="KW-0012">Acyltransferase</keyword>
<dbReference type="InterPro" id="IPR051159">
    <property type="entry name" value="Hexapeptide_acetyltransf"/>
</dbReference>
<comment type="caution">
    <text evidence="4">The sequence shown here is derived from an EMBL/GenBank/DDBJ whole genome shotgun (WGS) entry which is preliminary data.</text>
</comment>
<evidence type="ECO:0000256" key="2">
    <source>
        <dbReference type="ARBA" id="ARBA00022679"/>
    </source>
</evidence>
<dbReference type="Proteomes" id="UP001237448">
    <property type="component" value="Unassembled WGS sequence"/>
</dbReference>
<dbReference type="RefSeq" id="WP_307432480.1">
    <property type="nucleotide sequence ID" value="NZ_JAUSVK010000001.1"/>
</dbReference>
<keyword evidence="5" id="KW-1185">Reference proteome</keyword>
<dbReference type="GO" id="GO:0016746">
    <property type="term" value="F:acyltransferase activity"/>
    <property type="evidence" value="ECO:0007669"/>
    <property type="project" value="UniProtKB-KW"/>
</dbReference>
<gene>
    <name evidence="4" type="ORF">J3R73_004572</name>
</gene>
<name>A0ABU0FJJ6_9HYPH</name>
<dbReference type="InterPro" id="IPR001451">
    <property type="entry name" value="Hexapep"/>
</dbReference>
<dbReference type="PANTHER" id="PTHR23416">
    <property type="entry name" value="SIALIC ACID SYNTHASE-RELATED"/>
    <property type="match status" value="1"/>
</dbReference>
<dbReference type="EC" id="2.3.1.-" evidence="4"/>
<evidence type="ECO:0000256" key="1">
    <source>
        <dbReference type="ARBA" id="ARBA00007274"/>
    </source>
</evidence>
<dbReference type="SUPFAM" id="SSF51161">
    <property type="entry name" value="Trimeric LpxA-like enzymes"/>
    <property type="match status" value="1"/>
</dbReference>
<dbReference type="Pfam" id="PF00132">
    <property type="entry name" value="Hexapep"/>
    <property type="match status" value="1"/>
</dbReference>
<reference evidence="4 5" key="1">
    <citation type="submission" date="2023-07" db="EMBL/GenBank/DDBJ databases">
        <title>Genomic Encyclopedia of Type Strains, Phase IV (KMG-IV): sequencing the most valuable type-strain genomes for metagenomic binning, comparative biology and taxonomic classification.</title>
        <authorList>
            <person name="Goeker M."/>
        </authorList>
    </citation>
    <scope>NUCLEOTIDE SEQUENCE [LARGE SCALE GENOMIC DNA]</scope>
    <source>
        <strain evidence="4 5">DSM 5896</strain>
    </source>
</reference>
<dbReference type="CDD" id="cd05825">
    <property type="entry name" value="LbH_wcaF_like"/>
    <property type="match status" value="1"/>
</dbReference>
<evidence type="ECO:0000313" key="5">
    <source>
        <dbReference type="Proteomes" id="UP001237448"/>
    </source>
</evidence>
<dbReference type="InterPro" id="IPR011004">
    <property type="entry name" value="Trimer_LpxA-like_sf"/>
</dbReference>
<organism evidence="4 5">
    <name type="scientific">Labrys monachus</name>
    <dbReference type="NCBI Taxonomy" id="217067"/>
    <lineage>
        <taxon>Bacteria</taxon>
        <taxon>Pseudomonadati</taxon>
        <taxon>Pseudomonadota</taxon>
        <taxon>Alphaproteobacteria</taxon>
        <taxon>Hyphomicrobiales</taxon>
        <taxon>Xanthobacteraceae</taxon>
        <taxon>Labrys</taxon>
    </lineage>
</organism>
<dbReference type="EMBL" id="JAUSVK010000001">
    <property type="protein sequence ID" value="MDQ0394780.1"/>
    <property type="molecule type" value="Genomic_DNA"/>
</dbReference>
<proteinExistence type="inferred from homology"/>